<organism evidence="1 2">
    <name type="scientific">Mucor velutinosus</name>
    <dbReference type="NCBI Taxonomy" id="708070"/>
    <lineage>
        <taxon>Eukaryota</taxon>
        <taxon>Fungi</taxon>
        <taxon>Fungi incertae sedis</taxon>
        <taxon>Mucoromycota</taxon>
        <taxon>Mucoromycotina</taxon>
        <taxon>Mucoromycetes</taxon>
        <taxon>Mucorales</taxon>
        <taxon>Mucorineae</taxon>
        <taxon>Mucoraceae</taxon>
        <taxon>Mucor</taxon>
    </lineage>
</organism>
<dbReference type="EMBL" id="JASEJX010000016">
    <property type="protein sequence ID" value="KAK4513561.1"/>
    <property type="molecule type" value="Genomic_DNA"/>
</dbReference>
<protein>
    <submittedName>
        <fullName evidence="1">Uncharacterized protein</fullName>
    </submittedName>
</protein>
<gene>
    <name evidence="1" type="ORF">ATC70_005565</name>
</gene>
<proteinExistence type="predicted"/>
<dbReference type="GeneID" id="89949251"/>
<dbReference type="RefSeq" id="XP_064680227.1">
    <property type="nucleotide sequence ID" value="XM_064824850.1"/>
</dbReference>
<evidence type="ECO:0000313" key="1">
    <source>
        <dbReference type="EMBL" id="KAK4513561.1"/>
    </source>
</evidence>
<accession>A0AAN7HZ18</accession>
<dbReference type="AlphaFoldDB" id="A0AAN7HZ18"/>
<keyword evidence="2" id="KW-1185">Reference proteome</keyword>
<dbReference type="Proteomes" id="UP001304243">
    <property type="component" value="Unassembled WGS sequence"/>
</dbReference>
<sequence length="123" mass="14262">MDNWPHSWLCRWKMGWLPARPVPCQCGHPHASRHHLLSCLSMADRLNAPRGAQLNPLDYMLNQLPTLQKPPPASSQHQQVYLRWASWWPTVCLILFEMEFICLPDEGFSLVASDTRGTELLEW</sequence>
<reference evidence="1 2" key="1">
    <citation type="submission" date="2022-11" db="EMBL/GenBank/DDBJ databases">
        <title>Mucor velutinosus strain NIH1002 WGS.</title>
        <authorList>
            <person name="Subramanian P."/>
            <person name="Mullikin J.C."/>
            <person name="Segre J.A."/>
            <person name="Zelazny A.M."/>
        </authorList>
    </citation>
    <scope>NUCLEOTIDE SEQUENCE [LARGE SCALE GENOMIC DNA]</scope>
    <source>
        <strain evidence="1 2">NIH1002</strain>
    </source>
</reference>
<evidence type="ECO:0000313" key="2">
    <source>
        <dbReference type="Proteomes" id="UP001304243"/>
    </source>
</evidence>
<name>A0AAN7HZ18_9FUNG</name>
<comment type="caution">
    <text evidence="1">The sequence shown here is derived from an EMBL/GenBank/DDBJ whole genome shotgun (WGS) entry which is preliminary data.</text>
</comment>